<feature type="site" description="Increases basicity of active site His" evidence="1">
    <location>
        <position position="137"/>
    </location>
</feature>
<dbReference type="InterPro" id="IPR041561">
    <property type="entry name" value="PglD_N"/>
</dbReference>
<dbReference type="InterPro" id="IPR050179">
    <property type="entry name" value="Trans_hexapeptide_repeat"/>
</dbReference>
<sequence length="208" mass="21997">MERKKLIIIGASGHGKVAADIALKMNKWDEILFLDDYSTKDNLLNFPIVGSTKDILKYKEVADFFIGIGDNKTREGIFKQLDALEVSIATLIHPSAVIGIDVSISRGTAIMAGSIINPSTKIGQCAIINTGSKVDHDSTIGAFVHLSPGVSVAGNVNVGKRTWLGIGSVVSNNIEISKDVVVGAGSLVIHDIVNSGTYVGTPAIEIKK</sequence>
<evidence type="ECO:0000313" key="4">
    <source>
        <dbReference type="EMBL" id="GGI65664.1"/>
    </source>
</evidence>
<keyword evidence="5" id="KW-1185">Reference proteome</keyword>
<dbReference type="RefSeq" id="WP_188367505.1">
    <property type="nucleotide sequence ID" value="NZ_BMDT01000005.1"/>
</dbReference>
<gene>
    <name evidence="4" type="primary">wecD</name>
    <name evidence="4" type="ORF">GCM10011482_13180</name>
</gene>
<dbReference type="EMBL" id="BMDT01000005">
    <property type="protein sequence ID" value="GGI65664.1"/>
    <property type="molecule type" value="Genomic_DNA"/>
</dbReference>
<comment type="caution">
    <text evidence="4">The sequence shown here is derived from an EMBL/GenBank/DDBJ whole genome shotgun (WGS) entry which is preliminary data.</text>
</comment>
<proteinExistence type="predicted"/>
<dbReference type="Proteomes" id="UP000622610">
    <property type="component" value="Unassembled WGS sequence"/>
</dbReference>
<dbReference type="InterPro" id="IPR011004">
    <property type="entry name" value="Trimer_LpxA-like_sf"/>
</dbReference>
<evidence type="ECO:0000256" key="2">
    <source>
        <dbReference type="PIRSR" id="PIRSR620019-2"/>
    </source>
</evidence>
<feature type="binding site" evidence="2">
    <location>
        <position position="145"/>
    </location>
    <ligand>
        <name>acetyl-CoA</name>
        <dbReference type="ChEBI" id="CHEBI:57288"/>
    </ligand>
</feature>
<accession>A0A917JFD9</accession>
<dbReference type="NCBIfam" id="TIGR03570">
    <property type="entry name" value="NeuD_NnaD"/>
    <property type="match status" value="1"/>
</dbReference>
<organism evidence="4 5">
    <name type="scientific">Enterococcus alcedinis</name>
    <dbReference type="NCBI Taxonomy" id="1274384"/>
    <lineage>
        <taxon>Bacteria</taxon>
        <taxon>Bacillati</taxon>
        <taxon>Bacillota</taxon>
        <taxon>Bacilli</taxon>
        <taxon>Lactobacillales</taxon>
        <taxon>Enterococcaceae</taxon>
        <taxon>Enterococcus</taxon>
    </lineage>
</organism>
<feature type="binding site" evidence="2">
    <location>
        <begin position="12"/>
        <end position="14"/>
    </location>
    <ligand>
        <name>substrate</name>
    </ligand>
</feature>
<dbReference type="CDD" id="cd03360">
    <property type="entry name" value="LbH_AT_putative"/>
    <property type="match status" value="1"/>
</dbReference>
<dbReference type="Gene3D" id="2.160.10.10">
    <property type="entry name" value="Hexapeptide repeat proteins"/>
    <property type="match status" value="1"/>
</dbReference>
<dbReference type="SUPFAM" id="SSF51161">
    <property type="entry name" value="Trimeric LpxA-like enzymes"/>
    <property type="match status" value="1"/>
</dbReference>
<evidence type="ECO:0000313" key="5">
    <source>
        <dbReference type="Proteomes" id="UP000622610"/>
    </source>
</evidence>
<reference evidence="4" key="1">
    <citation type="journal article" date="2014" name="Int. J. Syst. Evol. Microbiol.">
        <title>Complete genome sequence of Corynebacterium casei LMG S-19264T (=DSM 44701T), isolated from a smear-ripened cheese.</title>
        <authorList>
            <consortium name="US DOE Joint Genome Institute (JGI-PGF)"/>
            <person name="Walter F."/>
            <person name="Albersmeier A."/>
            <person name="Kalinowski J."/>
            <person name="Ruckert C."/>
        </authorList>
    </citation>
    <scope>NUCLEOTIDE SEQUENCE</scope>
    <source>
        <strain evidence="4">CCM 8433</strain>
    </source>
</reference>
<feature type="domain" description="PglD N-terminal" evidence="3">
    <location>
        <begin position="5"/>
        <end position="81"/>
    </location>
</feature>
<name>A0A917JFD9_9ENTE</name>
<feature type="active site" description="Proton acceptor" evidence="1">
    <location>
        <position position="136"/>
    </location>
</feature>
<dbReference type="Gene3D" id="3.40.50.20">
    <property type="match status" value="1"/>
</dbReference>
<evidence type="ECO:0000259" key="3">
    <source>
        <dbReference type="Pfam" id="PF17836"/>
    </source>
</evidence>
<dbReference type="PANTHER" id="PTHR43300:SF7">
    <property type="entry name" value="UDP-N-ACETYLBACILLOSAMINE N-ACETYLTRANSFERASE"/>
    <property type="match status" value="1"/>
</dbReference>
<evidence type="ECO:0000256" key="1">
    <source>
        <dbReference type="PIRSR" id="PIRSR620019-1"/>
    </source>
</evidence>
<dbReference type="PANTHER" id="PTHR43300">
    <property type="entry name" value="ACETYLTRANSFERASE"/>
    <property type="match status" value="1"/>
</dbReference>
<dbReference type="InterPro" id="IPR020019">
    <property type="entry name" value="AcTrfase_PglD-like"/>
</dbReference>
<feature type="binding site" evidence="2">
    <location>
        <position position="166"/>
    </location>
    <ligand>
        <name>acetyl-CoA</name>
        <dbReference type="ChEBI" id="CHEBI:57288"/>
    </ligand>
</feature>
<feature type="binding site" evidence="2">
    <location>
        <position position="69"/>
    </location>
    <ligand>
        <name>substrate</name>
    </ligand>
</feature>
<protein>
    <submittedName>
        <fullName evidence="4">Acetyltransferase</fullName>
    </submittedName>
</protein>
<dbReference type="Pfam" id="PF17836">
    <property type="entry name" value="PglD_N"/>
    <property type="match status" value="1"/>
</dbReference>
<reference evidence="4" key="2">
    <citation type="submission" date="2020-09" db="EMBL/GenBank/DDBJ databases">
        <authorList>
            <person name="Sun Q."/>
            <person name="Sedlacek I."/>
        </authorList>
    </citation>
    <scope>NUCLEOTIDE SEQUENCE</scope>
    <source>
        <strain evidence="4">CCM 8433</strain>
    </source>
</reference>
<dbReference type="AlphaFoldDB" id="A0A917JFD9"/>